<evidence type="ECO:0000313" key="4">
    <source>
        <dbReference type="Proteomes" id="UP000032229"/>
    </source>
</evidence>
<protein>
    <submittedName>
        <fullName evidence="3">Peptidase M15B and M15C DD-carboxypeptidase VanY/endolysin</fullName>
    </submittedName>
</protein>
<evidence type="ECO:0000256" key="1">
    <source>
        <dbReference type="SAM" id="Phobius"/>
    </source>
</evidence>
<keyword evidence="3" id="KW-0121">Carboxypeptidase</keyword>
<reference evidence="3 4" key="1">
    <citation type="submission" date="2014-02" db="EMBL/GenBank/DDBJ databases">
        <authorList>
            <person name="Young C.-C."/>
            <person name="Hameed A."/>
            <person name="Huang H.-C."/>
            <person name="Shahina M."/>
        </authorList>
    </citation>
    <scope>NUCLEOTIDE SEQUENCE [LARGE SCALE GENOMIC DNA]</scope>
    <source>
        <strain evidence="3 4">CC-SAMT-1</strain>
    </source>
</reference>
<dbReference type="RefSeq" id="WP_084708817.1">
    <property type="nucleotide sequence ID" value="NZ_CP007202.1"/>
</dbReference>
<dbReference type="STRING" id="1454006.AW14_08035"/>
<dbReference type="EMBL" id="CP007202">
    <property type="protein sequence ID" value="AJR03576.1"/>
    <property type="molecule type" value="Genomic_DNA"/>
</dbReference>
<keyword evidence="1" id="KW-0812">Transmembrane</keyword>
<dbReference type="InterPro" id="IPR009045">
    <property type="entry name" value="Zn_M74/Hedgehog-like"/>
</dbReference>
<dbReference type="Proteomes" id="UP000032229">
    <property type="component" value="Chromosome"/>
</dbReference>
<keyword evidence="3" id="KW-0645">Protease</keyword>
<gene>
    <name evidence="3" type="ORF">AW14_08035</name>
</gene>
<keyword evidence="1" id="KW-0472">Membrane</keyword>
<dbReference type="CDD" id="cd14845">
    <property type="entry name" value="L-Ala-D-Glu_peptidase_like"/>
    <property type="match status" value="1"/>
</dbReference>
<keyword evidence="4" id="KW-1185">Reference proteome</keyword>
<dbReference type="AlphaFoldDB" id="A0A0C5VWS3"/>
<accession>A0A0C5VWS3</accession>
<feature type="transmembrane region" description="Helical" evidence="1">
    <location>
        <begin position="12"/>
        <end position="31"/>
    </location>
</feature>
<dbReference type="GO" id="GO:0004180">
    <property type="term" value="F:carboxypeptidase activity"/>
    <property type="evidence" value="ECO:0007669"/>
    <property type="project" value="UniProtKB-KW"/>
</dbReference>
<dbReference type="MEROPS" id="M15.021"/>
<dbReference type="HOGENOM" id="CLU_109248_0_0_10"/>
<dbReference type="Pfam" id="PF13539">
    <property type="entry name" value="Peptidase_M15_4"/>
    <property type="match status" value="1"/>
</dbReference>
<evidence type="ECO:0000259" key="2">
    <source>
        <dbReference type="Pfam" id="PF13539"/>
    </source>
</evidence>
<feature type="domain" description="Peptidase M15C" evidence="2">
    <location>
        <begin position="97"/>
        <end position="156"/>
    </location>
</feature>
<dbReference type="Gene3D" id="3.30.1380.10">
    <property type="match status" value="1"/>
</dbReference>
<dbReference type="OrthoDB" id="9799970at2"/>
<dbReference type="KEGG" id="sze:AW14_08035"/>
<name>A0A0C5VWS3_9FLAO</name>
<evidence type="ECO:0000313" key="3">
    <source>
        <dbReference type="EMBL" id="AJR03576.1"/>
    </source>
</evidence>
<dbReference type="PATRIC" id="fig|1454006.5.peg.1583"/>
<keyword evidence="1" id="KW-1133">Transmembrane helix</keyword>
<organism evidence="3 4">
    <name type="scientific">Siansivirga zeaxanthinifaciens CC-SAMT-1</name>
    <dbReference type="NCBI Taxonomy" id="1454006"/>
    <lineage>
        <taxon>Bacteria</taxon>
        <taxon>Pseudomonadati</taxon>
        <taxon>Bacteroidota</taxon>
        <taxon>Flavobacteriia</taxon>
        <taxon>Flavobacteriales</taxon>
        <taxon>Flavobacteriaceae</taxon>
        <taxon>Siansivirga</taxon>
    </lineage>
</organism>
<dbReference type="SUPFAM" id="SSF55166">
    <property type="entry name" value="Hedgehog/DD-peptidase"/>
    <property type="match status" value="1"/>
</dbReference>
<sequence>MAVQVDKKVVFIGVGILVGVIGIAIASRWLYKKLDIQTKLKLRQLRPEVRKKVEKFLIKAQKAGIPLKVTSAYRNCEEQNKLYAQGRTAPGGIVTNAKCGQSDHNVGVAVDIVPIVDGRANYKVPESVWNTIGAIGESVGLSWGGRWTSFKDRPHFYDRGGKSIAQLWTEQQNLANLA</sequence>
<dbReference type="InterPro" id="IPR039561">
    <property type="entry name" value="Peptidase_M15C"/>
</dbReference>
<keyword evidence="3" id="KW-0378">Hydrolase</keyword>
<proteinExistence type="predicted"/>